<dbReference type="Proteomes" id="UP000642107">
    <property type="component" value="Unassembled WGS sequence"/>
</dbReference>
<keyword evidence="3" id="KW-0963">Cytoplasm</keyword>
<organism evidence="5 6">
    <name type="scientific">Flavimobilis rhizosphaerae</name>
    <dbReference type="NCBI Taxonomy" id="2775421"/>
    <lineage>
        <taxon>Bacteria</taxon>
        <taxon>Bacillati</taxon>
        <taxon>Actinomycetota</taxon>
        <taxon>Actinomycetes</taxon>
        <taxon>Micrococcales</taxon>
        <taxon>Jonesiaceae</taxon>
        <taxon>Flavimobilis</taxon>
    </lineage>
</organism>
<reference evidence="5 6" key="1">
    <citation type="submission" date="2020-09" db="EMBL/GenBank/DDBJ databases">
        <title>Flavimobilis rhizosphaerae sp. nov., isolated from rhizosphere soil of Spartina alterniflora.</title>
        <authorList>
            <person name="Hanqin C."/>
        </authorList>
    </citation>
    <scope>NUCLEOTIDE SEQUENCE [LARGE SCALE GENOMIC DNA]</scope>
    <source>
        <strain evidence="5 6">GY 10621</strain>
    </source>
</reference>
<dbReference type="PROSITE" id="PS51219">
    <property type="entry name" value="DPCK"/>
    <property type="match status" value="1"/>
</dbReference>
<dbReference type="Gene3D" id="3.40.50.300">
    <property type="entry name" value="P-loop containing nucleotide triphosphate hydrolases"/>
    <property type="match status" value="1"/>
</dbReference>
<keyword evidence="2 3" id="KW-0067">ATP-binding</keyword>
<evidence type="ECO:0000313" key="5">
    <source>
        <dbReference type="EMBL" id="MBD9699876.1"/>
    </source>
</evidence>
<sequence>MTRIGLTGGIAAGKSVVASRLRELGAVVVDHDVIARQVVAPGTVGLGTVIDRFGDGVLDEDGALDRVALGHIVFNDPQARSDLEAILHPQIARVAAEEEARAVAADPRAVIVHDVPLLVETGQSDDFHVLVVVHAPADLRIARLVETRGATLPEARRRLAAQASDEERLAAADVVLDGTGDIEHLREQVDELWRRLHEQVTQEQDA</sequence>
<protein>
    <recommendedName>
        <fullName evidence="3 4">Dephospho-CoA kinase</fullName>
        <ecNumber evidence="3 4">2.7.1.24</ecNumber>
    </recommendedName>
    <alternativeName>
        <fullName evidence="3">Dephosphocoenzyme A kinase</fullName>
    </alternativeName>
</protein>
<evidence type="ECO:0000313" key="6">
    <source>
        <dbReference type="Proteomes" id="UP000642107"/>
    </source>
</evidence>
<dbReference type="NCBIfam" id="NF002879">
    <property type="entry name" value="PRK03333.1"/>
    <property type="match status" value="1"/>
</dbReference>
<keyword evidence="3" id="KW-0173">Coenzyme A biosynthesis</keyword>
<dbReference type="GO" id="GO:0004140">
    <property type="term" value="F:dephospho-CoA kinase activity"/>
    <property type="evidence" value="ECO:0007669"/>
    <property type="project" value="UniProtKB-EC"/>
</dbReference>
<dbReference type="SUPFAM" id="SSF52540">
    <property type="entry name" value="P-loop containing nucleoside triphosphate hydrolases"/>
    <property type="match status" value="1"/>
</dbReference>
<evidence type="ECO:0000256" key="4">
    <source>
        <dbReference type="NCBIfam" id="TIGR00152"/>
    </source>
</evidence>
<comment type="similarity">
    <text evidence="3">Belongs to the CoaE family.</text>
</comment>
<proteinExistence type="inferred from homology"/>
<dbReference type="PANTHER" id="PTHR10695:SF46">
    <property type="entry name" value="BIFUNCTIONAL COENZYME A SYNTHASE-RELATED"/>
    <property type="match status" value="1"/>
</dbReference>
<evidence type="ECO:0000256" key="2">
    <source>
        <dbReference type="ARBA" id="ARBA00022840"/>
    </source>
</evidence>
<dbReference type="PANTHER" id="PTHR10695">
    <property type="entry name" value="DEPHOSPHO-COA KINASE-RELATED"/>
    <property type="match status" value="1"/>
</dbReference>
<feature type="binding site" evidence="3">
    <location>
        <begin position="11"/>
        <end position="16"/>
    </location>
    <ligand>
        <name>ATP</name>
        <dbReference type="ChEBI" id="CHEBI:30616"/>
    </ligand>
</feature>
<dbReference type="CDD" id="cd02022">
    <property type="entry name" value="DPCK"/>
    <property type="match status" value="1"/>
</dbReference>
<comment type="function">
    <text evidence="3">Catalyzes the phosphorylation of the 3'-hydroxyl group of dephosphocoenzyme A to form coenzyme A.</text>
</comment>
<dbReference type="EC" id="2.7.1.24" evidence="3 4"/>
<evidence type="ECO:0000256" key="3">
    <source>
        <dbReference type="HAMAP-Rule" id="MF_00376"/>
    </source>
</evidence>
<dbReference type="RefSeq" id="WP_192280461.1">
    <property type="nucleotide sequence ID" value="NZ_JACZDF010000005.1"/>
</dbReference>
<evidence type="ECO:0000256" key="1">
    <source>
        <dbReference type="ARBA" id="ARBA00022741"/>
    </source>
</evidence>
<keyword evidence="6" id="KW-1185">Reference proteome</keyword>
<keyword evidence="1 3" id="KW-0547">Nucleotide-binding</keyword>
<dbReference type="NCBIfam" id="TIGR00152">
    <property type="entry name" value="dephospho-CoA kinase"/>
    <property type="match status" value="1"/>
</dbReference>
<keyword evidence="3 5" id="KW-0418">Kinase</keyword>
<keyword evidence="3 5" id="KW-0808">Transferase</keyword>
<comment type="catalytic activity">
    <reaction evidence="3">
        <text>3'-dephospho-CoA + ATP = ADP + CoA + H(+)</text>
        <dbReference type="Rhea" id="RHEA:18245"/>
        <dbReference type="ChEBI" id="CHEBI:15378"/>
        <dbReference type="ChEBI" id="CHEBI:30616"/>
        <dbReference type="ChEBI" id="CHEBI:57287"/>
        <dbReference type="ChEBI" id="CHEBI:57328"/>
        <dbReference type="ChEBI" id="CHEBI:456216"/>
        <dbReference type="EC" id="2.7.1.24"/>
    </reaction>
</comment>
<gene>
    <name evidence="3" type="primary">coaE</name>
    <name evidence="5" type="ORF">IGS67_10285</name>
</gene>
<dbReference type="Pfam" id="PF01121">
    <property type="entry name" value="CoaE"/>
    <property type="match status" value="1"/>
</dbReference>
<comment type="caution">
    <text evidence="5">The sequence shown here is derived from an EMBL/GenBank/DDBJ whole genome shotgun (WGS) entry which is preliminary data.</text>
</comment>
<name>A0ABR9DRX7_9MICO</name>
<dbReference type="InterPro" id="IPR027417">
    <property type="entry name" value="P-loop_NTPase"/>
</dbReference>
<dbReference type="EMBL" id="JACZDF010000005">
    <property type="protein sequence ID" value="MBD9699876.1"/>
    <property type="molecule type" value="Genomic_DNA"/>
</dbReference>
<comment type="pathway">
    <text evidence="3">Cofactor biosynthesis; coenzyme A biosynthesis; CoA from (R)-pantothenate: step 5/5.</text>
</comment>
<dbReference type="HAMAP" id="MF_00376">
    <property type="entry name" value="Dephospho_CoA_kinase"/>
    <property type="match status" value="1"/>
</dbReference>
<comment type="subcellular location">
    <subcellularLocation>
        <location evidence="3">Cytoplasm</location>
    </subcellularLocation>
</comment>
<dbReference type="InterPro" id="IPR001977">
    <property type="entry name" value="Depp_CoAkinase"/>
</dbReference>
<accession>A0ABR9DRX7</accession>